<dbReference type="RefSeq" id="WP_143232718.1">
    <property type="nucleotide sequence ID" value="NZ_BOMU01000079.1"/>
</dbReference>
<keyword evidence="3" id="KW-1185">Reference proteome</keyword>
<feature type="transmembrane region" description="Helical" evidence="1">
    <location>
        <begin position="16"/>
        <end position="34"/>
    </location>
</feature>
<feature type="transmembrane region" description="Helical" evidence="1">
    <location>
        <begin position="236"/>
        <end position="255"/>
    </location>
</feature>
<keyword evidence="1" id="KW-0812">Transmembrane</keyword>
<organism evidence="2 3">
    <name type="scientific">Actinoplanes regularis</name>
    <dbReference type="NCBI Taxonomy" id="52697"/>
    <lineage>
        <taxon>Bacteria</taxon>
        <taxon>Bacillati</taxon>
        <taxon>Actinomycetota</taxon>
        <taxon>Actinomycetes</taxon>
        <taxon>Micromonosporales</taxon>
        <taxon>Micromonosporaceae</taxon>
        <taxon>Actinoplanes</taxon>
    </lineage>
</organism>
<proteinExistence type="predicted"/>
<feature type="transmembrane region" description="Helical" evidence="1">
    <location>
        <begin position="204"/>
        <end position="224"/>
    </location>
</feature>
<keyword evidence="1" id="KW-1133">Transmembrane helix</keyword>
<evidence type="ECO:0000256" key="1">
    <source>
        <dbReference type="SAM" id="Phobius"/>
    </source>
</evidence>
<dbReference type="EMBL" id="FZNR01000016">
    <property type="protein sequence ID" value="SNS49117.1"/>
    <property type="molecule type" value="Genomic_DNA"/>
</dbReference>
<dbReference type="OrthoDB" id="3294365at2"/>
<evidence type="ECO:0000313" key="3">
    <source>
        <dbReference type="Proteomes" id="UP000198415"/>
    </source>
</evidence>
<keyword evidence="1" id="KW-0472">Membrane</keyword>
<gene>
    <name evidence="2" type="ORF">SAMN06264365_116152</name>
</gene>
<accession>A0A239EX09</accession>
<feature type="transmembrane region" description="Helical" evidence="1">
    <location>
        <begin position="162"/>
        <end position="183"/>
    </location>
</feature>
<reference evidence="2 3" key="1">
    <citation type="submission" date="2017-06" db="EMBL/GenBank/DDBJ databases">
        <authorList>
            <person name="Kim H.J."/>
            <person name="Triplett B.A."/>
        </authorList>
    </citation>
    <scope>NUCLEOTIDE SEQUENCE [LARGE SCALE GENOMIC DNA]</scope>
    <source>
        <strain evidence="2 3">DSM 43151</strain>
    </source>
</reference>
<name>A0A239EX09_9ACTN</name>
<protein>
    <submittedName>
        <fullName evidence="2">Uncharacterized protein</fullName>
    </submittedName>
</protein>
<feature type="transmembrane region" description="Helical" evidence="1">
    <location>
        <begin position="124"/>
        <end position="142"/>
    </location>
</feature>
<feature type="transmembrane region" description="Helical" evidence="1">
    <location>
        <begin position="94"/>
        <end position="112"/>
    </location>
</feature>
<dbReference type="AlphaFoldDB" id="A0A239EX09"/>
<sequence>MECSFLFDLAVIAENYGQMTGVLAGFAFTALVLLMTPTQAAERAARSSGDGRATLALFSSFIALVLATLIYSVLAGDTDEQARPRAATLEVIDGLVFGLAVISLLQGLYLIMRSANIDASTVKIARFMAVVIFPSMVIYFVAQGASDTVALRAVAGGGACVPHVPVLGVWLTAAAASVLSISLSTRAQRVMAVHSTRSGTVAPILVMGASVAGAIAAGEVSTYSPGFLMSPTVQNLYLTVVAVLVTFVGLMFSAAGATSARERTRPDELASKSDSVMK</sequence>
<dbReference type="Proteomes" id="UP000198415">
    <property type="component" value="Unassembled WGS sequence"/>
</dbReference>
<feature type="transmembrane region" description="Helical" evidence="1">
    <location>
        <begin position="55"/>
        <end position="74"/>
    </location>
</feature>
<evidence type="ECO:0000313" key="2">
    <source>
        <dbReference type="EMBL" id="SNS49117.1"/>
    </source>
</evidence>